<evidence type="ECO:0000313" key="6">
    <source>
        <dbReference type="Proteomes" id="UP001217089"/>
    </source>
</evidence>
<dbReference type="Proteomes" id="UP001217089">
    <property type="component" value="Unassembled WGS sequence"/>
</dbReference>
<comment type="caution">
    <text evidence="5">The sequence shown here is derived from an EMBL/GenBank/DDBJ whole genome shotgun (WGS) entry which is preliminary data.</text>
</comment>
<organism evidence="5 6">
    <name type="scientific">Tegillarca granosa</name>
    <name type="common">Malaysian cockle</name>
    <name type="synonym">Anadara granosa</name>
    <dbReference type="NCBI Taxonomy" id="220873"/>
    <lineage>
        <taxon>Eukaryota</taxon>
        <taxon>Metazoa</taxon>
        <taxon>Spiralia</taxon>
        <taxon>Lophotrochozoa</taxon>
        <taxon>Mollusca</taxon>
        <taxon>Bivalvia</taxon>
        <taxon>Autobranchia</taxon>
        <taxon>Pteriomorphia</taxon>
        <taxon>Arcoida</taxon>
        <taxon>Arcoidea</taxon>
        <taxon>Arcidae</taxon>
        <taxon>Tegillarca</taxon>
    </lineage>
</organism>
<evidence type="ECO:0000256" key="1">
    <source>
        <dbReference type="ARBA" id="ARBA00004173"/>
    </source>
</evidence>
<keyword evidence="3" id="KW-0809">Transit peptide</keyword>
<dbReference type="PANTHER" id="PTHR16276:SF1">
    <property type="entry name" value="SMALL RIBOSOMAL SUBUNIT PROTEIN MS39"/>
    <property type="match status" value="1"/>
</dbReference>
<dbReference type="Pfam" id="PF22330">
    <property type="entry name" value="Rib_mS39_PPR"/>
    <property type="match status" value="1"/>
</dbReference>
<evidence type="ECO:0000256" key="4">
    <source>
        <dbReference type="ARBA" id="ARBA00023128"/>
    </source>
</evidence>
<keyword evidence="4" id="KW-0496">Mitochondrion</keyword>
<dbReference type="InterPro" id="IPR055063">
    <property type="entry name" value="Rib_mS39_PPR"/>
</dbReference>
<protein>
    <submittedName>
        <fullName evidence="5">Uncharacterized protein</fullName>
    </submittedName>
</protein>
<proteinExistence type="predicted"/>
<gene>
    <name evidence="5" type="ORF">KUTeg_004727</name>
</gene>
<evidence type="ECO:0000256" key="2">
    <source>
        <dbReference type="ARBA" id="ARBA00022737"/>
    </source>
</evidence>
<sequence length="113" mass="13443">MLVKWSNFDDDDDDDDDDDYNLLKNEYIFFYQTIMTEALQSGKDAAHFIIKKYKENFEFNDTHPRIEAFDPQLDELELAETSELALLECIKKKKVEDAINMHKNCMERGMDYN</sequence>
<dbReference type="PANTHER" id="PTHR16276">
    <property type="entry name" value="PENTATRICOPEPTIDE REPEAT DOMAIN-CONTAINING PROTEIN 3"/>
    <property type="match status" value="1"/>
</dbReference>
<keyword evidence="6" id="KW-1185">Reference proteome</keyword>
<dbReference type="EMBL" id="JARBDR010000246">
    <property type="protein sequence ID" value="KAJ8316823.1"/>
    <property type="molecule type" value="Genomic_DNA"/>
</dbReference>
<name>A0ABQ9FHP0_TEGGR</name>
<evidence type="ECO:0000313" key="5">
    <source>
        <dbReference type="EMBL" id="KAJ8316823.1"/>
    </source>
</evidence>
<evidence type="ECO:0000256" key="3">
    <source>
        <dbReference type="ARBA" id="ARBA00022946"/>
    </source>
</evidence>
<reference evidence="5 6" key="1">
    <citation type="submission" date="2022-12" db="EMBL/GenBank/DDBJ databases">
        <title>Chromosome-level genome of Tegillarca granosa.</title>
        <authorList>
            <person name="Kim J."/>
        </authorList>
    </citation>
    <scope>NUCLEOTIDE SEQUENCE [LARGE SCALE GENOMIC DNA]</scope>
    <source>
        <strain evidence="5">Teg-2019</strain>
        <tissue evidence="5">Adductor muscle</tissue>
    </source>
</reference>
<comment type="subcellular location">
    <subcellularLocation>
        <location evidence="1">Mitochondrion</location>
    </subcellularLocation>
</comment>
<accession>A0ABQ9FHP0</accession>
<keyword evidence="2" id="KW-0677">Repeat</keyword>
<dbReference type="InterPro" id="IPR037387">
    <property type="entry name" value="PTCD3"/>
</dbReference>